<feature type="transmembrane region" description="Helical" evidence="1">
    <location>
        <begin position="40"/>
        <end position="60"/>
    </location>
</feature>
<evidence type="ECO:0000313" key="2">
    <source>
        <dbReference type="EMBL" id="PZP49895.1"/>
    </source>
</evidence>
<name>A0A2W5F110_9SPHI</name>
<comment type="caution">
    <text evidence="2">The sequence shown here is derived from an EMBL/GenBank/DDBJ whole genome shotgun (WGS) entry which is preliminary data.</text>
</comment>
<keyword evidence="1" id="KW-0812">Transmembrane</keyword>
<keyword evidence="1" id="KW-1133">Transmembrane helix</keyword>
<protein>
    <submittedName>
        <fullName evidence="2">Uncharacterized protein</fullName>
    </submittedName>
</protein>
<feature type="transmembrane region" description="Helical" evidence="1">
    <location>
        <begin position="6"/>
        <end position="28"/>
    </location>
</feature>
<dbReference type="EMBL" id="QFOI01000090">
    <property type="protein sequence ID" value="PZP49895.1"/>
    <property type="molecule type" value="Genomic_DNA"/>
</dbReference>
<accession>A0A2W5F110</accession>
<dbReference type="Proteomes" id="UP000249645">
    <property type="component" value="Unassembled WGS sequence"/>
</dbReference>
<evidence type="ECO:0000313" key="3">
    <source>
        <dbReference type="Proteomes" id="UP000249645"/>
    </source>
</evidence>
<evidence type="ECO:0000256" key="1">
    <source>
        <dbReference type="SAM" id="Phobius"/>
    </source>
</evidence>
<reference evidence="2 3" key="1">
    <citation type="submission" date="2017-11" db="EMBL/GenBank/DDBJ databases">
        <title>Infants hospitalized years apart are colonized by the same room-sourced microbial strains.</title>
        <authorList>
            <person name="Brooks B."/>
            <person name="Olm M.R."/>
            <person name="Firek B.A."/>
            <person name="Baker R."/>
            <person name="Thomas B.C."/>
            <person name="Morowitz M.J."/>
            <person name="Banfield J.F."/>
        </authorList>
    </citation>
    <scope>NUCLEOTIDE SEQUENCE [LARGE SCALE GENOMIC DNA]</scope>
    <source>
        <strain evidence="2">S2_009_000_R2_76</strain>
    </source>
</reference>
<gene>
    <name evidence="2" type="ORF">DI598_06800</name>
</gene>
<proteinExistence type="predicted"/>
<dbReference type="AlphaFoldDB" id="A0A2W5F110"/>
<sequence>MKSLLFILFVLICIIVVLGIPTIAMIWLYKKMRKTKYGKFAFLVPTLVLVFGLSEIYFAVFPNESFYKEDFETLSNMKFPEGAILYKTTDFPDIHGHYASVVVMELNKENYNKLLKKVSETKAFKLCNILYDTRIFTRKGFNEQYIKTQYYKGKLLLSFFKDGKTVVVQRGISEFEYAEKAYSLRTK</sequence>
<organism evidence="2 3">
    <name type="scientific">Pseudopedobacter saltans</name>
    <dbReference type="NCBI Taxonomy" id="151895"/>
    <lineage>
        <taxon>Bacteria</taxon>
        <taxon>Pseudomonadati</taxon>
        <taxon>Bacteroidota</taxon>
        <taxon>Sphingobacteriia</taxon>
        <taxon>Sphingobacteriales</taxon>
        <taxon>Sphingobacteriaceae</taxon>
        <taxon>Pseudopedobacter</taxon>
    </lineage>
</organism>
<keyword evidence="1" id="KW-0472">Membrane</keyword>